<keyword evidence="2" id="KW-0378">Hydrolase</keyword>
<protein>
    <submittedName>
        <fullName evidence="4">CheC, inhibitor of MCP methylation</fullName>
    </submittedName>
</protein>
<dbReference type="EMBL" id="CP001098">
    <property type="protein sequence ID" value="ACL69520.1"/>
    <property type="molecule type" value="Genomic_DNA"/>
</dbReference>
<name>B8CW51_HALOH</name>
<reference evidence="4 5" key="1">
    <citation type="journal article" date="2009" name="PLoS ONE">
        <title>Genome analysis of the anaerobic thermohalophilic bacterium Halothermothrix orenii.</title>
        <authorList>
            <person name="Mavromatis K."/>
            <person name="Ivanova N."/>
            <person name="Anderson I."/>
            <person name="Lykidis A."/>
            <person name="Hooper S.D."/>
            <person name="Sun H."/>
            <person name="Kunin V."/>
            <person name="Lapidus A."/>
            <person name="Hugenholtz P."/>
            <person name="Patel B."/>
            <person name="Kyrpides N.C."/>
        </authorList>
    </citation>
    <scope>NUCLEOTIDE SEQUENCE [LARGE SCALE GENOMIC DNA]</scope>
    <source>
        <strain evidence="5">H 168 / OCM 544 / DSM 9562</strain>
    </source>
</reference>
<dbReference type="GO" id="GO:0016787">
    <property type="term" value="F:hydrolase activity"/>
    <property type="evidence" value="ECO:0007669"/>
    <property type="project" value="UniProtKB-KW"/>
</dbReference>
<dbReference type="KEGG" id="hor:Hore_07630"/>
<keyword evidence="5" id="KW-1185">Reference proteome</keyword>
<dbReference type="Proteomes" id="UP000000719">
    <property type="component" value="Chromosome"/>
</dbReference>
<dbReference type="Pfam" id="PF04509">
    <property type="entry name" value="CheC"/>
    <property type="match status" value="2"/>
</dbReference>
<dbReference type="GO" id="GO:0006935">
    <property type="term" value="P:chemotaxis"/>
    <property type="evidence" value="ECO:0007669"/>
    <property type="project" value="UniProtKB-KW"/>
</dbReference>
<dbReference type="CDD" id="cd17909">
    <property type="entry name" value="CheC_ClassI"/>
    <property type="match status" value="1"/>
</dbReference>
<feature type="domain" description="CheC-like protein" evidence="3">
    <location>
        <begin position="111"/>
        <end position="146"/>
    </location>
</feature>
<dbReference type="RefSeq" id="WP_012635708.1">
    <property type="nucleotide sequence ID" value="NC_011899.1"/>
</dbReference>
<dbReference type="SUPFAM" id="SSF103039">
    <property type="entry name" value="CheC-like"/>
    <property type="match status" value="1"/>
</dbReference>
<evidence type="ECO:0000313" key="4">
    <source>
        <dbReference type="EMBL" id="ACL69520.1"/>
    </source>
</evidence>
<proteinExistence type="predicted"/>
<organism evidence="4 5">
    <name type="scientific">Halothermothrix orenii (strain H 168 / OCM 544 / DSM 9562)</name>
    <dbReference type="NCBI Taxonomy" id="373903"/>
    <lineage>
        <taxon>Bacteria</taxon>
        <taxon>Bacillati</taxon>
        <taxon>Bacillota</taxon>
        <taxon>Clostridia</taxon>
        <taxon>Halanaerobiales</taxon>
        <taxon>Halothermotrichaceae</taxon>
        <taxon>Halothermothrix</taxon>
    </lineage>
</organism>
<evidence type="ECO:0000256" key="2">
    <source>
        <dbReference type="ARBA" id="ARBA00022801"/>
    </source>
</evidence>
<dbReference type="Gene3D" id="3.40.1550.10">
    <property type="entry name" value="CheC-like"/>
    <property type="match status" value="1"/>
</dbReference>
<dbReference type="OrthoDB" id="9812187at2"/>
<dbReference type="HOGENOM" id="CLU_087860_2_0_9"/>
<evidence type="ECO:0000256" key="1">
    <source>
        <dbReference type="ARBA" id="ARBA00022500"/>
    </source>
</evidence>
<accession>B8CW51</accession>
<feature type="domain" description="CheC-like protein" evidence="3">
    <location>
        <begin position="13"/>
        <end position="49"/>
    </location>
</feature>
<keyword evidence="1" id="KW-0145">Chemotaxis</keyword>
<evidence type="ECO:0000313" key="5">
    <source>
        <dbReference type="Proteomes" id="UP000000719"/>
    </source>
</evidence>
<dbReference type="STRING" id="373903.Hore_07630"/>
<dbReference type="PANTHER" id="PTHR43693:SF1">
    <property type="entry name" value="PROTEIN PHOSPHATASE CHEZ"/>
    <property type="match status" value="1"/>
</dbReference>
<dbReference type="InterPro" id="IPR007597">
    <property type="entry name" value="CheC"/>
</dbReference>
<gene>
    <name evidence="4" type="ordered locus">Hore_07630</name>
</gene>
<sequence>MTDNLINNLTDDHKDALKEIGNIGAGNAATAFAQFLNCKIEMTVPSVEILPLSEVPEITGGVEDRVVGILLKVMGEAPGSILFVLSEESTAHLLNIITQQDIDVSRFSEVEISAIKEIGNILSGSYLSALNKMTGFNLVQSVPGFSHDMAGAILSSSMIPLGESSDYALLIETKFLDGGNEIEGYFILIPDPGSLDKILKALGFDVK</sequence>
<dbReference type="AlphaFoldDB" id="B8CW51"/>
<dbReference type="InterPro" id="IPR050992">
    <property type="entry name" value="CheZ_family_phosphatases"/>
</dbReference>
<dbReference type="InterPro" id="IPR028976">
    <property type="entry name" value="CheC-like_sf"/>
</dbReference>
<dbReference type="PANTHER" id="PTHR43693">
    <property type="entry name" value="PROTEIN PHOSPHATASE CHEZ"/>
    <property type="match status" value="1"/>
</dbReference>
<dbReference type="eggNOG" id="COG1776">
    <property type="taxonomic scope" value="Bacteria"/>
</dbReference>
<evidence type="ECO:0000259" key="3">
    <source>
        <dbReference type="Pfam" id="PF04509"/>
    </source>
</evidence>